<dbReference type="GO" id="GO:0003676">
    <property type="term" value="F:nucleic acid binding"/>
    <property type="evidence" value="ECO:0007669"/>
    <property type="project" value="InterPro"/>
</dbReference>
<reference evidence="1 2" key="1">
    <citation type="submission" date="2014-04" db="EMBL/GenBank/DDBJ databases">
        <authorList>
            <consortium name="DOE Joint Genome Institute"/>
            <person name="Kuo A."/>
            <person name="Kohler A."/>
            <person name="Jargeat P."/>
            <person name="Nagy L.G."/>
            <person name="Floudas D."/>
            <person name="Copeland A."/>
            <person name="Barry K.W."/>
            <person name="Cichocki N."/>
            <person name="Veneault-Fourrey C."/>
            <person name="LaButti K."/>
            <person name="Lindquist E.A."/>
            <person name="Lipzen A."/>
            <person name="Lundell T."/>
            <person name="Morin E."/>
            <person name="Murat C."/>
            <person name="Sun H."/>
            <person name="Tunlid A."/>
            <person name="Henrissat B."/>
            <person name="Grigoriev I.V."/>
            <person name="Hibbett D.S."/>
            <person name="Martin F."/>
            <person name="Nordberg H.P."/>
            <person name="Cantor M.N."/>
            <person name="Hua S.X."/>
        </authorList>
    </citation>
    <scope>NUCLEOTIDE SEQUENCE [LARGE SCALE GENOMIC DNA]</scope>
    <source>
        <strain evidence="1 2">Ve08.2h10</strain>
    </source>
</reference>
<dbReference type="InParanoid" id="A0A0D0D8V1"/>
<gene>
    <name evidence="1" type="ORF">PAXRUDRAFT_51939</name>
</gene>
<dbReference type="Gene3D" id="3.30.420.10">
    <property type="entry name" value="Ribonuclease H-like superfamily/Ribonuclease H"/>
    <property type="match status" value="1"/>
</dbReference>
<dbReference type="AlphaFoldDB" id="A0A0D0D8V1"/>
<feature type="non-terminal residue" evidence="1">
    <location>
        <position position="53"/>
    </location>
</feature>
<feature type="non-terminal residue" evidence="1">
    <location>
        <position position="1"/>
    </location>
</feature>
<protein>
    <submittedName>
        <fullName evidence="1">Uncharacterized protein</fullName>
    </submittedName>
</protein>
<name>A0A0D0D8V1_9AGAM</name>
<reference evidence="2" key="2">
    <citation type="submission" date="2015-01" db="EMBL/GenBank/DDBJ databases">
        <title>Evolutionary Origins and Diversification of the Mycorrhizal Mutualists.</title>
        <authorList>
            <consortium name="DOE Joint Genome Institute"/>
            <consortium name="Mycorrhizal Genomics Consortium"/>
            <person name="Kohler A."/>
            <person name="Kuo A."/>
            <person name="Nagy L.G."/>
            <person name="Floudas D."/>
            <person name="Copeland A."/>
            <person name="Barry K.W."/>
            <person name="Cichocki N."/>
            <person name="Veneault-Fourrey C."/>
            <person name="LaButti K."/>
            <person name="Lindquist E.A."/>
            <person name="Lipzen A."/>
            <person name="Lundell T."/>
            <person name="Morin E."/>
            <person name="Murat C."/>
            <person name="Riley R."/>
            <person name="Ohm R."/>
            <person name="Sun H."/>
            <person name="Tunlid A."/>
            <person name="Henrissat B."/>
            <person name="Grigoriev I.V."/>
            <person name="Hibbett D.S."/>
            <person name="Martin F."/>
        </authorList>
    </citation>
    <scope>NUCLEOTIDE SEQUENCE [LARGE SCALE GENOMIC DNA]</scope>
    <source>
        <strain evidence="2">Ve08.2h10</strain>
    </source>
</reference>
<dbReference type="HOGENOM" id="CLU_033666_15_0_1"/>
<keyword evidence="2" id="KW-1185">Reference proteome</keyword>
<dbReference type="Proteomes" id="UP000054538">
    <property type="component" value="Unassembled WGS sequence"/>
</dbReference>
<evidence type="ECO:0000313" key="2">
    <source>
        <dbReference type="Proteomes" id="UP000054538"/>
    </source>
</evidence>
<proteinExistence type="predicted"/>
<accession>A0A0D0D8V1</accession>
<organism evidence="1 2">
    <name type="scientific">Paxillus rubicundulus Ve08.2h10</name>
    <dbReference type="NCBI Taxonomy" id="930991"/>
    <lineage>
        <taxon>Eukaryota</taxon>
        <taxon>Fungi</taxon>
        <taxon>Dikarya</taxon>
        <taxon>Basidiomycota</taxon>
        <taxon>Agaricomycotina</taxon>
        <taxon>Agaricomycetes</taxon>
        <taxon>Agaricomycetidae</taxon>
        <taxon>Boletales</taxon>
        <taxon>Paxilineae</taxon>
        <taxon>Paxillaceae</taxon>
        <taxon>Paxillus</taxon>
    </lineage>
</organism>
<sequence>KKPGEGLSDRLVKGTVKFGGGSLMVWGCIGWNGVGASTEVEGRMDAKQYMVIL</sequence>
<dbReference type="OrthoDB" id="2904555at2759"/>
<evidence type="ECO:0000313" key="1">
    <source>
        <dbReference type="EMBL" id="KIK76834.1"/>
    </source>
</evidence>
<dbReference type="EMBL" id="KN827271">
    <property type="protein sequence ID" value="KIK76834.1"/>
    <property type="molecule type" value="Genomic_DNA"/>
</dbReference>
<dbReference type="InterPro" id="IPR036397">
    <property type="entry name" value="RNaseH_sf"/>
</dbReference>